<dbReference type="Pfam" id="PF02674">
    <property type="entry name" value="Colicin_V"/>
    <property type="match status" value="1"/>
</dbReference>
<dbReference type="Proteomes" id="UP000622580">
    <property type="component" value="Unassembled WGS sequence"/>
</dbReference>
<evidence type="ECO:0000256" key="4">
    <source>
        <dbReference type="ARBA" id="ARBA00023136"/>
    </source>
</evidence>
<feature type="transmembrane region" description="Helical" evidence="6">
    <location>
        <begin position="134"/>
        <end position="155"/>
    </location>
</feature>
<dbReference type="PANTHER" id="PTHR36926">
    <property type="entry name" value="COLICIN V PRODUCTION PROTEIN"/>
    <property type="match status" value="1"/>
</dbReference>
<reference evidence="7" key="2">
    <citation type="submission" date="2021-04" db="EMBL/GenBank/DDBJ databases">
        <title>Draft genome assembly of strain Phenylobacterium sp. 20VBR1 using MiniION and Illumina platforms.</title>
        <authorList>
            <person name="Thomas F.A."/>
            <person name="Krishnan K.P."/>
            <person name="Sinha R.K."/>
        </authorList>
    </citation>
    <scope>NUCLEOTIDE SEQUENCE</scope>
    <source>
        <strain evidence="7">20VBR1</strain>
    </source>
</reference>
<proteinExistence type="predicted"/>
<sequence length="206" mass="21726">MPWFDIVVLSVLLASAGVGFYQGAAREMVAVLSFLIAAVVAVMALKVTGPLGRAMIDPDWAGTAGAVLATFILVYGALRLTGAGLARRIQETEILGLLDRTVGLGFGLIRAFVVLGAFNLAFNAATPVELRPKWMTGAVFYPMTTAAGQILKVFAPKGLDMANRLKPAVSEAVREGSANAPRDSGDGRGYDARDRGSIDDLVEKSR</sequence>
<dbReference type="GO" id="GO:0016020">
    <property type="term" value="C:membrane"/>
    <property type="evidence" value="ECO:0007669"/>
    <property type="project" value="UniProtKB-SubCell"/>
</dbReference>
<dbReference type="AlphaFoldDB" id="A0A941D0Z4"/>
<evidence type="ECO:0000313" key="8">
    <source>
        <dbReference type="EMBL" id="QQZ49063.1"/>
    </source>
</evidence>
<evidence type="ECO:0000256" key="5">
    <source>
        <dbReference type="SAM" id="MobiDB-lite"/>
    </source>
</evidence>
<dbReference type="InterPro" id="IPR052719">
    <property type="entry name" value="CvpA-like"/>
</dbReference>
<keyword evidence="2 6" id="KW-0812">Transmembrane</keyword>
<reference evidence="8" key="1">
    <citation type="submission" date="2021-01" db="EMBL/GenBank/DDBJ databases">
        <title>Genome sequence of Phenylobacterium sp. 20VBR1 isolated from a valley glaceir, Ny-Alesund, Svalbard.</title>
        <authorList>
            <person name="Thomas F.A."/>
            <person name="Krishnan K.P."/>
            <person name="Sinha R.K."/>
        </authorList>
    </citation>
    <scope>NUCLEOTIDE SEQUENCE</scope>
    <source>
        <strain evidence="8">20VBR1</strain>
    </source>
</reference>
<gene>
    <name evidence="7" type="ORF">JKL49_12435</name>
    <name evidence="8" type="ORF">JKL49_17900</name>
</gene>
<name>A0A941D0Z4_9CAUL</name>
<dbReference type="PANTHER" id="PTHR36926:SF1">
    <property type="entry name" value="COLICIN V PRODUCTION PROTEIN"/>
    <property type="match status" value="1"/>
</dbReference>
<feature type="transmembrane region" description="Helical" evidence="6">
    <location>
        <begin position="6"/>
        <end position="22"/>
    </location>
</feature>
<comment type="subcellular location">
    <subcellularLocation>
        <location evidence="1">Membrane</location>
        <topology evidence="1">Multi-pass membrane protein</topology>
    </subcellularLocation>
</comment>
<feature type="transmembrane region" description="Helical" evidence="6">
    <location>
        <begin position="60"/>
        <end position="80"/>
    </location>
</feature>
<evidence type="ECO:0000313" key="7">
    <source>
        <dbReference type="EMBL" id="MBR7620196.1"/>
    </source>
</evidence>
<feature type="transmembrane region" description="Helical" evidence="6">
    <location>
        <begin position="101"/>
        <end position="122"/>
    </location>
</feature>
<dbReference type="GO" id="GO:0009403">
    <property type="term" value="P:toxin biosynthetic process"/>
    <property type="evidence" value="ECO:0007669"/>
    <property type="project" value="InterPro"/>
</dbReference>
<evidence type="ECO:0000256" key="1">
    <source>
        <dbReference type="ARBA" id="ARBA00004141"/>
    </source>
</evidence>
<dbReference type="InterPro" id="IPR003825">
    <property type="entry name" value="Colicin-V_CvpA"/>
</dbReference>
<feature type="transmembrane region" description="Helical" evidence="6">
    <location>
        <begin position="29"/>
        <end position="48"/>
    </location>
</feature>
<dbReference type="EMBL" id="JAGSGD010000001">
    <property type="protein sequence ID" value="MBR7620196.1"/>
    <property type="molecule type" value="Genomic_DNA"/>
</dbReference>
<evidence type="ECO:0000256" key="3">
    <source>
        <dbReference type="ARBA" id="ARBA00022989"/>
    </source>
</evidence>
<evidence type="ECO:0000313" key="9">
    <source>
        <dbReference type="Proteomes" id="UP000622580"/>
    </source>
</evidence>
<protein>
    <submittedName>
        <fullName evidence="7">CvpA family protein</fullName>
    </submittedName>
</protein>
<keyword evidence="3 6" id="KW-1133">Transmembrane helix</keyword>
<feature type="region of interest" description="Disordered" evidence="5">
    <location>
        <begin position="172"/>
        <end position="206"/>
    </location>
</feature>
<evidence type="ECO:0000256" key="6">
    <source>
        <dbReference type="SAM" id="Phobius"/>
    </source>
</evidence>
<accession>A0A941D0Z4</accession>
<evidence type="ECO:0000256" key="2">
    <source>
        <dbReference type="ARBA" id="ARBA00022692"/>
    </source>
</evidence>
<feature type="compositionally biased region" description="Basic and acidic residues" evidence="5">
    <location>
        <begin position="183"/>
        <end position="206"/>
    </location>
</feature>
<organism evidence="7 9">
    <name type="scientific">Phenylobacterium glaciei</name>
    <dbReference type="NCBI Taxonomy" id="2803784"/>
    <lineage>
        <taxon>Bacteria</taxon>
        <taxon>Pseudomonadati</taxon>
        <taxon>Pseudomonadota</taxon>
        <taxon>Alphaproteobacteria</taxon>
        <taxon>Caulobacterales</taxon>
        <taxon>Caulobacteraceae</taxon>
        <taxon>Phenylobacterium</taxon>
    </lineage>
</organism>
<dbReference type="RefSeq" id="WP_215340918.1">
    <property type="nucleotide sequence ID" value="NZ_JAGSGD010000001.1"/>
</dbReference>
<keyword evidence="4 6" id="KW-0472">Membrane</keyword>
<keyword evidence="9" id="KW-1185">Reference proteome</keyword>
<dbReference type="EMBL" id="CP068570">
    <property type="protein sequence ID" value="QQZ49063.1"/>
    <property type="molecule type" value="Genomic_DNA"/>
</dbReference>